<name>A0ABN7W3C0_GIGMA</name>
<dbReference type="Pfam" id="PF17921">
    <property type="entry name" value="Integrase_H2C2"/>
    <property type="match status" value="1"/>
</dbReference>
<proteinExistence type="predicted"/>
<dbReference type="InterPro" id="IPR041588">
    <property type="entry name" value="Integrase_H2C2"/>
</dbReference>
<reference evidence="2 3" key="1">
    <citation type="submission" date="2021-06" db="EMBL/GenBank/DDBJ databases">
        <authorList>
            <person name="Kallberg Y."/>
            <person name="Tangrot J."/>
            <person name="Rosling A."/>
        </authorList>
    </citation>
    <scope>NUCLEOTIDE SEQUENCE [LARGE SCALE GENOMIC DNA]</scope>
    <source>
        <strain evidence="2 3">120-4 pot B 10/14</strain>
    </source>
</reference>
<dbReference type="Proteomes" id="UP000789901">
    <property type="component" value="Unassembled WGS sequence"/>
</dbReference>
<accession>A0ABN7W3C0</accession>
<dbReference type="Gene3D" id="1.10.340.70">
    <property type="match status" value="1"/>
</dbReference>
<gene>
    <name evidence="2" type="ORF">GMARGA_LOCUS25993</name>
</gene>
<protein>
    <submittedName>
        <fullName evidence="2">22467_t:CDS:1</fullName>
    </submittedName>
</protein>
<evidence type="ECO:0000313" key="3">
    <source>
        <dbReference type="Proteomes" id="UP000789901"/>
    </source>
</evidence>
<organism evidence="2 3">
    <name type="scientific">Gigaspora margarita</name>
    <dbReference type="NCBI Taxonomy" id="4874"/>
    <lineage>
        <taxon>Eukaryota</taxon>
        <taxon>Fungi</taxon>
        <taxon>Fungi incertae sedis</taxon>
        <taxon>Mucoromycota</taxon>
        <taxon>Glomeromycotina</taxon>
        <taxon>Glomeromycetes</taxon>
        <taxon>Diversisporales</taxon>
        <taxon>Gigasporaceae</taxon>
        <taxon>Gigaspora</taxon>
    </lineage>
</organism>
<keyword evidence="3" id="KW-1185">Reference proteome</keyword>
<feature type="non-terminal residue" evidence="2">
    <location>
        <position position="1"/>
    </location>
</feature>
<evidence type="ECO:0000259" key="1">
    <source>
        <dbReference type="Pfam" id="PF17921"/>
    </source>
</evidence>
<evidence type="ECO:0000313" key="2">
    <source>
        <dbReference type="EMBL" id="CAG8814229.1"/>
    </source>
</evidence>
<dbReference type="EMBL" id="CAJVQB010029560">
    <property type="protein sequence ID" value="CAG8814229.1"/>
    <property type="molecule type" value="Genomic_DNA"/>
</dbReference>
<feature type="domain" description="Integrase zinc-binding" evidence="1">
    <location>
        <begin position="15"/>
        <end position="69"/>
    </location>
</feature>
<sequence>NKTIEKPPLRVIKVNELEKVLYNIYSDTMAGHFGLEFTFNRVRNKYFWPQMYKTISDYIQTCNTYQQQDAPKHYEKLHPLRVATKYLTKWPKAHEIPDITAPTVVYFIYEDIICHHKATVLLDLQMQQRKGISKLSLKNSLEQHIEKITEELSQQQLVAQDNIKKTQEKQKDTITKI</sequence>
<comment type="caution">
    <text evidence="2">The sequence shown here is derived from an EMBL/GenBank/DDBJ whole genome shotgun (WGS) entry which is preliminary data.</text>
</comment>